<accession>A0A814ASX0</accession>
<feature type="transmembrane region" description="Helical" evidence="2">
    <location>
        <begin position="65"/>
        <end position="85"/>
    </location>
</feature>
<feature type="transmembrane region" description="Helical" evidence="2">
    <location>
        <begin position="234"/>
        <end position="255"/>
    </location>
</feature>
<gene>
    <name evidence="4" type="ORF">EDS130_LOCUS28225</name>
    <name evidence="3" type="ORF">XAT740_LOCUS8908</name>
</gene>
<dbReference type="OrthoDB" id="2126698at2759"/>
<feature type="transmembrane region" description="Helical" evidence="2">
    <location>
        <begin position="384"/>
        <end position="408"/>
    </location>
</feature>
<dbReference type="Pfam" id="PF01554">
    <property type="entry name" value="MatE"/>
    <property type="match status" value="2"/>
</dbReference>
<dbReference type="GO" id="GO:0016020">
    <property type="term" value="C:membrane"/>
    <property type="evidence" value="ECO:0007669"/>
    <property type="project" value="InterPro"/>
</dbReference>
<feature type="transmembrane region" description="Helical" evidence="2">
    <location>
        <begin position="484"/>
        <end position="505"/>
    </location>
</feature>
<keyword evidence="2" id="KW-1133">Transmembrane helix</keyword>
<dbReference type="Proteomes" id="UP000663852">
    <property type="component" value="Unassembled WGS sequence"/>
</dbReference>
<dbReference type="AlphaFoldDB" id="A0A814ASX0"/>
<feature type="transmembrane region" description="Helical" evidence="2">
    <location>
        <begin position="275"/>
        <end position="298"/>
    </location>
</feature>
<feature type="transmembrane region" description="Helical" evidence="2">
    <location>
        <begin position="414"/>
        <end position="435"/>
    </location>
</feature>
<feature type="transmembrane region" description="Helical" evidence="2">
    <location>
        <begin position="355"/>
        <end position="372"/>
    </location>
</feature>
<dbReference type="GO" id="GO:0042910">
    <property type="term" value="F:xenobiotic transmembrane transporter activity"/>
    <property type="evidence" value="ECO:0007669"/>
    <property type="project" value="InterPro"/>
</dbReference>
<evidence type="ECO:0000313" key="4">
    <source>
        <dbReference type="EMBL" id="CAF1255571.1"/>
    </source>
</evidence>
<dbReference type="InterPro" id="IPR002528">
    <property type="entry name" value="MATE_fam"/>
</dbReference>
<feature type="transmembrane region" description="Helical" evidence="2">
    <location>
        <begin position="97"/>
        <end position="119"/>
    </location>
</feature>
<keyword evidence="2" id="KW-0472">Membrane</keyword>
<dbReference type="EMBL" id="CAJNOR010000451">
    <property type="protein sequence ID" value="CAF0918554.1"/>
    <property type="molecule type" value="Genomic_DNA"/>
</dbReference>
<feature type="transmembrane region" description="Helical" evidence="2">
    <location>
        <begin position="131"/>
        <end position="151"/>
    </location>
</feature>
<reference evidence="3" key="1">
    <citation type="submission" date="2021-02" db="EMBL/GenBank/DDBJ databases">
        <authorList>
            <person name="Nowell W R."/>
        </authorList>
    </citation>
    <scope>NUCLEOTIDE SEQUENCE</scope>
</reference>
<feature type="transmembrane region" description="Helical" evidence="2">
    <location>
        <begin position="21"/>
        <end position="45"/>
    </location>
</feature>
<evidence type="ECO:0000256" key="2">
    <source>
        <dbReference type="RuleBase" id="RU004914"/>
    </source>
</evidence>
<comment type="caution">
    <text evidence="3">The sequence shown here is derived from an EMBL/GenBank/DDBJ whole genome shotgun (WGS) entry which is preliminary data.</text>
</comment>
<comment type="similarity">
    <text evidence="1 2">Belongs to the multi antimicrobial extrusion (MATE) (TC 2.A.66.1) family.</text>
</comment>
<feature type="transmembrane region" description="Helical" evidence="2">
    <location>
        <begin position="319"/>
        <end position="343"/>
    </location>
</feature>
<evidence type="ECO:0000256" key="1">
    <source>
        <dbReference type="ARBA" id="ARBA00010199"/>
    </source>
</evidence>
<feature type="transmembrane region" description="Helical" evidence="2">
    <location>
        <begin position="163"/>
        <end position="187"/>
    </location>
</feature>
<dbReference type="GO" id="GO:0015297">
    <property type="term" value="F:antiporter activity"/>
    <property type="evidence" value="ECO:0007669"/>
    <property type="project" value="InterPro"/>
</dbReference>
<organism evidence="3 5">
    <name type="scientific">Adineta ricciae</name>
    <name type="common">Rotifer</name>
    <dbReference type="NCBI Taxonomy" id="249248"/>
    <lineage>
        <taxon>Eukaryota</taxon>
        <taxon>Metazoa</taxon>
        <taxon>Spiralia</taxon>
        <taxon>Gnathifera</taxon>
        <taxon>Rotifera</taxon>
        <taxon>Eurotatoria</taxon>
        <taxon>Bdelloidea</taxon>
        <taxon>Adinetida</taxon>
        <taxon>Adinetidae</taxon>
        <taxon>Adineta</taxon>
    </lineage>
</organism>
<dbReference type="Proteomes" id="UP000663828">
    <property type="component" value="Unassembled WGS sequence"/>
</dbReference>
<name>A0A814ASX0_ADIRI</name>
<sequence>MQTISSNEFRSDASQIFRLCLPYVFSYVLELLLIPAVSNVFMGWIGQQEFNACALARTLYLLFGYSGYFGLTYACDTLLSQAFGGNKRQMGVVIQRGFLIGSFGVLFSWIFLVNIRYFIPFIEKHEESIRLINRYLLFSMITVPCEAFSLLMQKFVINHGVTWPLLVINTIGNLVNILAHCLLLYVFKFSVAAPPIAFALSYLTMGLSCIIYVRLSSVSKDTWHPWTRKCLQDWSTYVMLGVPGVLISFLQSLVYAGSILFASIFSEDAITTQNVVFYVDLCIFLVTLSFAVSATIVLGRYLGANLYEKAIQVKNTIYIIVWLPISATILCGLLVIYWIPYLFHIPDSARNSTRYLLLMVIICCSADFYHLSQASILRACGRQYFDAILSFTSYCFVGIPVGILLIFVLHLNMFGYWIALIASLLVTNIVFYIYIRKINWKEQAERAQMNITSNRQDISEHTPLLSADNARSEPSLLDTIRTKLFVFVLLLLLFVSSLVFSFKFASY</sequence>
<feature type="transmembrane region" description="Helical" evidence="2">
    <location>
        <begin position="193"/>
        <end position="213"/>
    </location>
</feature>
<dbReference type="PANTHER" id="PTHR11206">
    <property type="entry name" value="MULTIDRUG RESISTANCE PROTEIN"/>
    <property type="match status" value="1"/>
</dbReference>
<proteinExistence type="inferred from homology"/>
<protein>
    <recommendedName>
        <fullName evidence="2">Multidrug and toxin extrusion protein</fullName>
    </recommendedName>
</protein>
<keyword evidence="5" id="KW-1185">Reference proteome</keyword>
<keyword evidence="2" id="KW-0812">Transmembrane</keyword>
<dbReference type="EMBL" id="CAJNOJ010000182">
    <property type="protein sequence ID" value="CAF1255571.1"/>
    <property type="molecule type" value="Genomic_DNA"/>
</dbReference>
<evidence type="ECO:0000313" key="3">
    <source>
        <dbReference type="EMBL" id="CAF0918554.1"/>
    </source>
</evidence>
<evidence type="ECO:0000313" key="5">
    <source>
        <dbReference type="Proteomes" id="UP000663828"/>
    </source>
</evidence>